<dbReference type="OrthoDB" id="4159489at2759"/>
<evidence type="ECO:0000256" key="1">
    <source>
        <dbReference type="SAM" id="MobiDB-lite"/>
    </source>
</evidence>
<proteinExistence type="predicted"/>
<keyword evidence="3" id="KW-1185">Reference proteome</keyword>
<feature type="compositionally biased region" description="Basic and acidic residues" evidence="1">
    <location>
        <begin position="20"/>
        <end position="34"/>
    </location>
</feature>
<organism evidence="2 3">
    <name type="scientific">Aphis craccivora</name>
    <name type="common">Cowpea aphid</name>
    <dbReference type="NCBI Taxonomy" id="307492"/>
    <lineage>
        <taxon>Eukaryota</taxon>
        <taxon>Metazoa</taxon>
        <taxon>Ecdysozoa</taxon>
        <taxon>Arthropoda</taxon>
        <taxon>Hexapoda</taxon>
        <taxon>Insecta</taxon>
        <taxon>Pterygota</taxon>
        <taxon>Neoptera</taxon>
        <taxon>Paraneoptera</taxon>
        <taxon>Hemiptera</taxon>
        <taxon>Sternorrhyncha</taxon>
        <taxon>Aphidomorpha</taxon>
        <taxon>Aphidoidea</taxon>
        <taxon>Aphididae</taxon>
        <taxon>Aphidini</taxon>
        <taxon>Aphis</taxon>
        <taxon>Aphis</taxon>
    </lineage>
</organism>
<reference evidence="2 3" key="1">
    <citation type="submission" date="2019-08" db="EMBL/GenBank/DDBJ databases">
        <title>Whole genome of Aphis craccivora.</title>
        <authorList>
            <person name="Voronova N.V."/>
            <person name="Shulinski R.S."/>
            <person name="Bandarenka Y.V."/>
            <person name="Zhorov D.G."/>
            <person name="Warner D."/>
        </authorList>
    </citation>
    <scope>NUCLEOTIDE SEQUENCE [LARGE SCALE GENOMIC DNA]</scope>
    <source>
        <strain evidence="2">180601</strain>
        <tissue evidence="2">Whole Body</tissue>
    </source>
</reference>
<feature type="region of interest" description="Disordered" evidence="1">
    <location>
        <begin position="1"/>
        <end position="46"/>
    </location>
</feature>
<dbReference type="AlphaFoldDB" id="A0A6G0Z3I2"/>
<evidence type="ECO:0000313" key="3">
    <source>
        <dbReference type="Proteomes" id="UP000478052"/>
    </source>
</evidence>
<protein>
    <submittedName>
        <fullName evidence="2">Heat shock factor-binding protein 1</fullName>
    </submittedName>
</protein>
<dbReference type="EMBL" id="VUJU01001452">
    <property type="protein sequence ID" value="KAF0765231.1"/>
    <property type="molecule type" value="Genomic_DNA"/>
</dbReference>
<sequence>MCDYNPKDLSEPEDGDSRDDDAKNIDKRAFDEMNKQTPPLFHQLLE</sequence>
<keyword evidence="2" id="KW-0346">Stress response</keyword>
<feature type="compositionally biased region" description="Basic and acidic residues" evidence="1">
    <location>
        <begin position="1"/>
        <end position="10"/>
    </location>
</feature>
<dbReference type="Proteomes" id="UP000478052">
    <property type="component" value="Unassembled WGS sequence"/>
</dbReference>
<evidence type="ECO:0000313" key="2">
    <source>
        <dbReference type="EMBL" id="KAF0765231.1"/>
    </source>
</evidence>
<gene>
    <name evidence="2" type="ORF">FWK35_00016446</name>
</gene>
<comment type="caution">
    <text evidence="2">The sequence shown here is derived from an EMBL/GenBank/DDBJ whole genome shotgun (WGS) entry which is preliminary data.</text>
</comment>
<accession>A0A6G0Z3I2</accession>
<name>A0A6G0Z3I2_APHCR</name>